<feature type="transmembrane region" description="Helical" evidence="1">
    <location>
        <begin position="110"/>
        <end position="130"/>
    </location>
</feature>
<organism evidence="2">
    <name type="scientific">Cacopsylla melanoneura</name>
    <dbReference type="NCBI Taxonomy" id="428564"/>
    <lineage>
        <taxon>Eukaryota</taxon>
        <taxon>Metazoa</taxon>
        <taxon>Ecdysozoa</taxon>
        <taxon>Arthropoda</taxon>
        <taxon>Hexapoda</taxon>
        <taxon>Insecta</taxon>
        <taxon>Pterygota</taxon>
        <taxon>Neoptera</taxon>
        <taxon>Paraneoptera</taxon>
        <taxon>Hemiptera</taxon>
        <taxon>Sternorrhyncha</taxon>
        <taxon>Psylloidea</taxon>
        <taxon>Psyllidae</taxon>
        <taxon>Psyllinae</taxon>
        <taxon>Cacopsylla</taxon>
    </lineage>
</organism>
<reference evidence="2" key="1">
    <citation type="submission" date="2021-05" db="EMBL/GenBank/DDBJ databases">
        <authorList>
            <person name="Alioto T."/>
            <person name="Alioto T."/>
            <person name="Gomez Garrido J."/>
        </authorList>
    </citation>
    <scope>NUCLEOTIDE SEQUENCE</scope>
</reference>
<proteinExistence type="predicted"/>
<name>A0A8D8ZC15_9HEMI</name>
<keyword evidence="1" id="KW-0812">Transmembrane</keyword>
<feature type="transmembrane region" description="Helical" evidence="1">
    <location>
        <begin position="16"/>
        <end position="35"/>
    </location>
</feature>
<dbReference type="AlphaFoldDB" id="A0A8D8ZC15"/>
<evidence type="ECO:0000313" key="2">
    <source>
        <dbReference type="EMBL" id="CAG6744587.1"/>
    </source>
</evidence>
<keyword evidence="1" id="KW-0472">Membrane</keyword>
<sequence>MILLSNTSTSLHSFDIFSLIVFYFFKTLIIILCQNKASSIRYRCWSISSHHLFPHFPPLCLSLILFLSFLFLSRQFHFVCERFGLCIENVNVVSITLLLLDCLKQLHTKLFLFVCRLPLAVARTFLAVAFCLPL</sequence>
<feature type="transmembrane region" description="Helical" evidence="1">
    <location>
        <begin position="56"/>
        <end position="76"/>
    </location>
</feature>
<accession>A0A8D8ZC15</accession>
<dbReference type="EMBL" id="HBUF01470641">
    <property type="protein sequence ID" value="CAG6744587.1"/>
    <property type="molecule type" value="Transcribed_RNA"/>
</dbReference>
<keyword evidence="1" id="KW-1133">Transmembrane helix</keyword>
<protein>
    <submittedName>
        <fullName evidence="2">Uncharacterized protein</fullName>
    </submittedName>
</protein>
<evidence type="ECO:0000256" key="1">
    <source>
        <dbReference type="SAM" id="Phobius"/>
    </source>
</evidence>